<evidence type="ECO:0000256" key="6">
    <source>
        <dbReference type="SAM" id="MobiDB-lite"/>
    </source>
</evidence>
<name>A0AAV2ISY6_KNICA</name>
<keyword evidence="4" id="KW-0964">Secreted</keyword>
<evidence type="ECO:0000313" key="8">
    <source>
        <dbReference type="EMBL" id="CAL1568333.1"/>
    </source>
</evidence>
<dbReference type="InterPro" id="IPR009079">
    <property type="entry name" value="4_helix_cytokine-like_core"/>
</dbReference>
<gene>
    <name evidence="8" type="ORF">KC01_LOCUS977</name>
</gene>
<sequence>MDASARLVLCMCVLLFVTQVRSSYIPSKMNRTINTILLQHYVKKVFVGGILETYNRLLNKVLEQLPTPGPKVDSSDTIRNDLKYILKMVQDLRDNHFKEQAKLVDELQSLHNIPTDNKVIQSKALGELPWLYEEASSMANHGRKTRRRRFSQTNATKKL</sequence>
<dbReference type="AlphaFoldDB" id="A0AAV2ISY6"/>
<accession>A0AAV2ISY6</accession>
<dbReference type="GO" id="GO:0006955">
    <property type="term" value="P:immune response"/>
    <property type="evidence" value="ECO:0007669"/>
    <property type="project" value="InterPro"/>
</dbReference>
<dbReference type="PANTHER" id="PTHR11419">
    <property type="entry name" value="INTERFERON GAMMA"/>
    <property type="match status" value="1"/>
</dbReference>
<evidence type="ECO:0000313" key="9">
    <source>
        <dbReference type="Proteomes" id="UP001497482"/>
    </source>
</evidence>
<keyword evidence="9" id="KW-1185">Reference proteome</keyword>
<evidence type="ECO:0000256" key="2">
    <source>
        <dbReference type="ARBA" id="ARBA00007566"/>
    </source>
</evidence>
<dbReference type="GO" id="GO:0005133">
    <property type="term" value="F:type II interferon receptor binding"/>
    <property type="evidence" value="ECO:0007669"/>
    <property type="project" value="InterPro"/>
</dbReference>
<evidence type="ECO:0000256" key="3">
    <source>
        <dbReference type="ARBA" id="ARBA00022514"/>
    </source>
</evidence>
<feature type="compositionally biased region" description="Basic residues" evidence="6">
    <location>
        <begin position="141"/>
        <end position="150"/>
    </location>
</feature>
<dbReference type="PANTHER" id="PTHR11419:SF0">
    <property type="entry name" value="INTERFERON GAMMA"/>
    <property type="match status" value="1"/>
</dbReference>
<dbReference type="GO" id="GO:0005125">
    <property type="term" value="F:cytokine activity"/>
    <property type="evidence" value="ECO:0007669"/>
    <property type="project" value="UniProtKB-KW"/>
</dbReference>
<dbReference type="GO" id="GO:0005615">
    <property type="term" value="C:extracellular space"/>
    <property type="evidence" value="ECO:0007669"/>
    <property type="project" value="UniProtKB-KW"/>
</dbReference>
<comment type="similarity">
    <text evidence="2">Belongs to the type II (or gamma) interferon family.</text>
</comment>
<feature type="chain" id="PRO_5043674008" description="Interferon gamma" evidence="7">
    <location>
        <begin position="23"/>
        <end position="159"/>
    </location>
</feature>
<keyword evidence="3" id="KW-0202">Cytokine</keyword>
<evidence type="ECO:0000256" key="1">
    <source>
        <dbReference type="ARBA" id="ARBA00004613"/>
    </source>
</evidence>
<evidence type="ECO:0000256" key="5">
    <source>
        <dbReference type="ARBA" id="ARBA00023180"/>
    </source>
</evidence>
<dbReference type="EMBL" id="OZ035823">
    <property type="protein sequence ID" value="CAL1568333.1"/>
    <property type="molecule type" value="Genomic_DNA"/>
</dbReference>
<feature type="signal peptide" evidence="7">
    <location>
        <begin position="1"/>
        <end position="22"/>
    </location>
</feature>
<comment type="subcellular location">
    <subcellularLocation>
        <location evidence="1">Secreted</location>
    </subcellularLocation>
</comment>
<keyword evidence="5" id="KW-0325">Glycoprotein</keyword>
<dbReference type="Gene3D" id="1.20.1250.10">
    <property type="match status" value="1"/>
</dbReference>
<feature type="region of interest" description="Disordered" evidence="6">
    <location>
        <begin position="140"/>
        <end position="159"/>
    </location>
</feature>
<protein>
    <recommendedName>
        <fullName evidence="10">Interferon gamma</fullName>
    </recommendedName>
</protein>
<keyword evidence="7" id="KW-0732">Signal</keyword>
<dbReference type="SUPFAM" id="SSF47266">
    <property type="entry name" value="4-helical cytokines"/>
    <property type="match status" value="1"/>
</dbReference>
<dbReference type="InterPro" id="IPR002069">
    <property type="entry name" value="Interferon_gamma"/>
</dbReference>
<dbReference type="Proteomes" id="UP001497482">
    <property type="component" value="Chromosome 1"/>
</dbReference>
<evidence type="ECO:0000256" key="7">
    <source>
        <dbReference type="SAM" id="SignalP"/>
    </source>
</evidence>
<reference evidence="8 9" key="1">
    <citation type="submission" date="2024-04" db="EMBL/GenBank/DDBJ databases">
        <authorList>
            <person name="Waldvogel A.-M."/>
            <person name="Schoenle A."/>
        </authorList>
    </citation>
    <scope>NUCLEOTIDE SEQUENCE [LARGE SCALE GENOMIC DNA]</scope>
</reference>
<proteinExistence type="inferred from homology"/>
<organism evidence="8 9">
    <name type="scientific">Knipowitschia caucasica</name>
    <name type="common">Caucasian dwarf goby</name>
    <name type="synonym">Pomatoschistus caucasicus</name>
    <dbReference type="NCBI Taxonomy" id="637954"/>
    <lineage>
        <taxon>Eukaryota</taxon>
        <taxon>Metazoa</taxon>
        <taxon>Chordata</taxon>
        <taxon>Craniata</taxon>
        <taxon>Vertebrata</taxon>
        <taxon>Euteleostomi</taxon>
        <taxon>Actinopterygii</taxon>
        <taxon>Neopterygii</taxon>
        <taxon>Teleostei</taxon>
        <taxon>Neoteleostei</taxon>
        <taxon>Acanthomorphata</taxon>
        <taxon>Gobiaria</taxon>
        <taxon>Gobiiformes</taxon>
        <taxon>Gobioidei</taxon>
        <taxon>Gobiidae</taxon>
        <taxon>Gobiinae</taxon>
        <taxon>Knipowitschia</taxon>
    </lineage>
</organism>
<evidence type="ECO:0000256" key="4">
    <source>
        <dbReference type="ARBA" id="ARBA00022525"/>
    </source>
</evidence>
<evidence type="ECO:0008006" key="10">
    <source>
        <dbReference type="Google" id="ProtNLM"/>
    </source>
</evidence>